<feature type="domain" description="Peptidase S8/S53" evidence="7">
    <location>
        <begin position="129"/>
        <end position="207"/>
    </location>
</feature>
<organism evidence="8 9">
    <name type="scientific">Neobacillus pocheonensis</name>
    <dbReference type="NCBI Taxonomy" id="363869"/>
    <lineage>
        <taxon>Bacteria</taxon>
        <taxon>Bacillati</taxon>
        <taxon>Bacillota</taxon>
        <taxon>Bacilli</taxon>
        <taxon>Bacillales</taxon>
        <taxon>Bacillaceae</taxon>
        <taxon>Neobacillus</taxon>
    </lineage>
</organism>
<dbReference type="Gene3D" id="3.40.50.200">
    <property type="entry name" value="Peptidase S8/S53 domain"/>
    <property type="match status" value="1"/>
</dbReference>
<dbReference type="SUPFAM" id="SSF52743">
    <property type="entry name" value="Subtilisin-like"/>
    <property type="match status" value="1"/>
</dbReference>
<dbReference type="PROSITE" id="PS51892">
    <property type="entry name" value="SUBTILASE"/>
    <property type="match status" value="1"/>
</dbReference>
<protein>
    <submittedName>
        <fullName evidence="8">S8 family serine peptidase</fullName>
    </submittedName>
</protein>
<evidence type="ECO:0000256" key="6">
    <source>
        <dbReference type="SAM" id="SignalP"/>
    </source>
</evidence>
<dbReference type="PANTHER" id="PTHR42884:SF14">
    <property type="entry name" value="NEUROENDOCRINE CONVERTASE 1"/>
    <property type="match status" value="1"/>
</dbReference>
<proteinExistence type="inferred from homology"/>
<dbReference type="PANTHER" id="PTHR42884">
    <property type="entry name" value="PROPROTEIN CONVERTASE SUBTILISIN/KEXIN-RELATED"/>
    <property type="match status" value="1"/>
</dbReference>
<keyword evidence="9" id="KW-1185">Reference proteome</keyword>
<evidence type="ECO:0000256" key="5">
    <source>
        <dbReference type="PROSITE-ProRule" id="PRU01240"/>
    </source>
</evidence>
<evidence type="ECO:0000256" key="2">
    <source>
        <dbReference type="ARBA" id="ARBA00022670"/>
    </source>
</evidence>
<evidence type="ECO:0000259" key="7">
    <source>
        <dbReference type="Pfam" id="PF00082"/>
    </source>
</evidence>
<dbReference type="InterPro" id="IPR036852">
    <property type="entry name" value="Peptidase_S8/S53_dom_sf"/>
</dbReference>
<comment type="caution">
    <text evidence="8">The sequence shown here is derived from an EMBL/GenBank/DDBJ whole genome shotgun (WGS) entry which is preliminary data.</text>
</comment>
<dbReference type="EMBL" id="JAMQCR010000003">
    <property type="protein sequence ID" value="MCM2535726.1"/>
    <property type="molecule type" value="Genomic_DNA"/>
</dbReference>
<dbReference type="InterPro" id="IPR000209">
    <property type="entry name" value="Peptidase_S8/S53_dom"/>
</dbReference>
<reference evidence="8 9" key="1">
    <citation type="submission" date="2022-06" db="EMBL/GenBank/DDBJ databases">
        <authorList>
            <person name="Jeon C.O."/>
        </authorList>
    </citation>
    <scope>NUCLEOTIDE SEQUENCE [LARGE SCALE GENOMIC DNA]</scope>
    <source>
        <strain evidence="8 9">KCTC 13943</strain>
    </source>
</reference>
<feature type="signal peptide" evidence="6">
    <location>
        <begin position="1"/>
        <end position="20"/>
    </location>
</feature>
<dbReference type="PROSITE" id="PS00137">
    <property type="entry name" value="SUBTILASE_HIS"/>
    <property type="match status" value="1"/>
</dbReference>
<dbReference type="PROSITE" id="PS00136">
    <property type="entry name" value="SUBTILASE_ASP"/>
    <property type="match status" value="1"/>
</dbReference>
<dbReference type="Pfam" id="PF00082">
    <property type="entry name" value="Peptidase_S8"/>
    <property type="match status" value="1"/>
</dbReference>
<dbReference type="PRINTS" id="PR00723">
    <property type="entry name" value="SUBTILISIN"/>
</dbReference>
<accession>A0ABT0WHD4</accession>
<evidence type="ECO:0000256" key="3">
    <source>
        <dbReference type="ARBA" id="ARBA00022801"/>
    </source>
</evidence>
<dbReference type="Proteomes" id="UP001523262">
    <property type="component" value="Unassembled WGS sequence"/>
</dbReference>
<comment type="caution">
    <text evidence="5">Lacks conserved residue(s) required for the propagation of feature annotation.</text>
</comment>
<keyword evidence="4" id="KW-0720">Serine protease</keyword>
<evidence type="ECO:0000313" key="8">
    <source>
        <dbReference type="EMBL" id="MCM2535726.1"/>
    </source>
</evidence>
<comment type="similarity">
    <text evidence="1 5">Belongs to the peptidase S8 family.</text>
</comment>
<dbReference type="InterPro" id="IPR015500">
    <property type="entry name" value="Peptidase_S8_subtilisin-rel"/>
</dbReference>
<dbReference type="InterPro" id="IPR023827">
    <property type="entry name" value="Peptidase_S8_Asp-AS"/>
</dbReference>
<keyword evidence="2" id="KW-0645">Protease</keyword>
<gene>
    <name evidence="8" type="ORF">NDK43_29915</name>
</gene>
<keyword evidence="3" id="KW-0378">Hydrolase</keyword>
<evidence type="ECO:0000313" key="9">
    <source>
        <dbReference type="Proteomes" id="UP001523262"/>
    </source>
</evidence>
<evidence type="ECO:0000256" key="1">
    <source>
        <dbReference type="ARBA" id="ARBA00011073"/>
    </source>
</evidence>
<sequence length="250" mass="27703">MKIPILLLAFILSIHSPTYARMLTTPPLPNDTHETIAIIVLQNQESEQEIKQFLARFKDIQLRHIFHEAINGFSVQGPADSIAQLGRQKQILSVSPVAKYQAEAEEGVKIIGGEEVRKFFDKKNNRLTGKGVTVGVIDTGVDYTHPDLRRNYAGGRDLVDGDRDPMETRASGKATLHGTHVAGIIAGNGKIQGVAPEARIIAYRALGRAAAGQRSRCWQRLSRRLRIKLISSIFRLAMISTDLTFRLASR</sequence>
<dbReference type="InterPro" id="IPR022398">
    <property type="entry name" value="Peptidase_S8_His-AS"/>
</dbReference>
<keyword evidence="6" id="KW-0732">Signal</keyword>
<name>A0ABT0WHD4_9BACI</name>
<evidence type="ECO:0000256" key="4">
    <source>
        <dbReference type="ARBA" id="ARBA00022825"/>
    </source>
</evidence>
<feature type="chain" id="PRO_5045602197" evidence="6">
    <location>
        <begin position="21"/>
        <end position="250"/>
    </location>
</feature>